<gene>
    <name evidence="2" type="ORF">NA23_04560</name>
</gene>
<evidence type="ECO:0000256" key="1">
    <source>
        <dbReference type="SAM" id="Phobius"/>
    </source>
</evidence>
<sequence>MLFENNWLLWTLVILSVLAGGILLFTFLQQDQYQWITADGVKIQSIPKEATIVFVNNSMEKRVAELYKAGKLITFRGESISGGIDTVTAREKAKMNAFKELAEYFNAKIQTFATLVEGQLQSVSEPKSQQIKSIALDAYKRVTQMFSGAQVSGAYVYAIWEERVGSLVYTYVLLVFDPAGAIEALKQNEEINRQIEELGKSGVDFFKALNSVIEEAKK</sequence>
<name>A0AAI8CLJ3_FERIS</name>
<keyword evidence="1" id="KW-0472">Membrane</keyword>
<feature type="transmembrane region" description="Helical" evidence="1">
    <location>
        <begin position="7"/>
        <end position="28"/>
    </location>
</feature>
<dbReference type="AlphaFoldDB" id="A0AAI8CLJ3"/>
<protein>
    <submittedName>
        <fullName evidence="2">Uncharacterized protein</fullName>
    </submittedName>
</protein>
<dbReference type="KEGG" id="fia:NA23_04560"/>
<accession>A0AAI8CLJ3</accession>
<evidence type="ECO:0000313" key="2">
    <source>
        <dbReference type="EMBL" id="AMW32624.1"/>
    </source>
</evidence>
<keyword evidence="3" id="KW-1185">Reference proteome</keyword>
<reference evidence="2 3" key="1">
    <citation type="journal article" date="2015" name="Stand. Genomic Sci.">
        <title>Genome sequence of a native-feather degrading extremely thermophilic Eubacterium, Fervidobacterium islandicum AW-1.</title>
        <authorList>
            <person name="Lee Y.J."/>
            <person name="Jeong H."/>
            <person name="Park G.S."/>
            <person name="Kwak Y."/>
            <person name="Lee S.J."/>
            <person name="Lee S.J."/>
            <person name="Park M.K."/>
            <person name="Kim J.Y."/>
            <person name="Kang H.K."/>
            <person name="Shin J.H."/>
            <person name="Lee D.W."/>
        </authorList>
    </citation>
    <scope>NUCLEOTIDE SEQUENCE [LARGE SCALE GENOMIC DNA]</scope>
    <source>
        <strain evidence="2 3">AW-1</strain>
    </source>
</reference>
<dbReference type="RefSeq" id="WP_033190930.1">
    <property type="nucleotide sequence ID" value="NZ_CP014334.2"/>
</dbReference>
<dbReference type="Proteomes" id="UP000093740">
    <property type="component" value="Chromosome"/>
</dbReference>
<organism evidence="2 3">
    <name type="scientific">Fervidobacterium islandicum</name>
    <dbReference type="NCBI Taxonomy" id="2423"/>
    <lineage>
        <taxon>Bacteria</taxon>
        <taxon>Thermotogati</taxon>
        <taxon>Thermotogota</taxon>
        <taxon>Thermotogae</taxon>
        <taxon>Thermotogales</taxon>
        <taxon>Fervidobacteriaceae</taxon>
        <taxon>Fervidobacterium</taxon>
    </lineage>
</organism>
<dbReference type="EMBL" id="CP014334">
    <property type="protein sequence ID" value="AMW32624.1"/>
    <property type="molecule type" value="Genomic_DNA"/>
</dbReference>
<keyword evidence="1" id="KW-1133">Transmembrane helix</keyword>
<proteinExistence type="predicted"/>
<keyword evidence="1" id="KW-0812">Transmembrane</keyword>
<evidence type="ECO:0000313" key="3">
    <source>
        <dbReference type="Proteomes" id="UP000093740"/>
    </source>
</evidence>